<evidence type="ECO:0000256" key="7">
    <source>
        <dbReference type="ARBA" id="ARBA00022898"/>
    </source>
</evidence>
<evidence type="ECO:0000256" key="15">
    <source>
        <dbReference type="ARBA" id="ARBA00042568"/>
    </source>
</evidence>
<evidence type="ECO:0000256" key="2">
    <source>
        <dbReference type="ARBA" id="ARBA00004389"/>
    </source>
</evidence>
<feature type="modified residue" description="N6-(pyridoxal phosphate)lysine" evidence="16">
    <location>
        <position position="279"/>
    </location>
</feature>
<dbReference type="InterPro" id="IPR002129">
    <property type="entry name" value="PyrdxlP-dep_de-COase"/>
</dbReference>
<keyword evidence="6" id="KW-0256">Endoplasmic reticulum</keyword>
<reference evidence="18" key="1">
    <citation type="submission" date="2020-11" db="EMBL/GenBank/DDBJ databases">
        <authorList>
            <person name="Tran Van P."/>
        </authorList>
    </citation>
    <scope>NUCLEOTIDE SEQUENCE</scope>
</reference>
<evidence type="ECO:0000256" key="1">
    <source>
        <dbReference type="ARBA" id="ARBA00001933"/>
    </source>
</evidence>
<evidence type="ECO:0000256" key="14">
    <source>
        <dbReference type="ARBA" id="ARBA00038965"/>
    </source>
</evidence>
<dbReference type="PANTHER" id="PTHR42735:SF6">
    <property type="entry name" value="SPHINGOSINE-1-PHOSPHATE LYASE 1"/>
    <property type="match status" value="1"/>
</dbReference>
<keyword evidence="10" id="KW-0443">Lipid metabolism</keyword>
<evidence type="ECO:0000256" key="16">
    <source>
        <dbReference type="PIRSR" id="PIRSR602129-50"/>
    </source>
</evidence>
<evidence type="ECO:0000256" key="6">
    <source>
        <dbReference type="ARBA" id="ARBA00022824"/>
    </source>
</evidence>
<evidence type="ECO:0000256" key="8">
    <source>
        <dbReference type="ARBA" id="ARBA00022919"/>
    </source>
</evidence>
<dbReference type="OrthoDB" id="10254570at2759"/>
<sequence length="524" mass="57799">MIRLPYLRGMAAKQLSDVDHTISEQIRAIFGSHEFMTRLPTTGLQSDQIVAHLDEYAHIGHIDWRRGRASGTVYCDANSELTELMTRVYSQTAYTNPLHPDVFPGVNKMEAEIVRMVCNLFSGDADSCGTLTCGGTESIILAVKAARDYGRHHRGITRAEVVAPVTAHAAFQKATQLLGIRVKMIDVHKDTYKVNLKAMRSAITSNTVLLVGSACNYPHGIIDDIQDIAKLGLKYSIPVHVDCCLGGFLVPFMRSAGYPIPAVDFSVPGVTSISADTHKYGYAPKGSSVIMYSNKKYRRHQFSVQTDWPGGIYATPTLAGSRCGANIANCWATLLHFGFDGYVESTKKIMKTQQYLKAEMAKVDGIQIIGDPLMSVIAVRSDRFNIFRLSDKMSEMGWSLNPLQFPSAVHICLTLMHAQTGVADAFLSDFKTVVNECLKTPTETGEGLGVVYGMAQTLPDRSLVTDIASHYIDGIYTTWSQTIRQKQAKVWALSMTLPDRSLVTDIASHYIDGIYTTWSQTNDK</sequence>
<dbReference type="FunFam" id="6.10.140.2150:FF:000001">
    <property type="entry name" value="Sphingosine-1-phosphate lyase 1"/>
    <property type="match status" value="1"/>
</dbReference>
<evidence type="ECO:0000256" key="10">
    <source>
        <dbReference type="ARBA" id="ARBA00023098"/>
    </source>
</evidence>
<dbReference type="FunFam" id="3.40.640.10:FF:000020">
    <property type="entry name" value="sphingosine-1-phosphate lyase 1"/>
    <property type="match status" value="1"/>
</dbReference>
<dbReference type="GO" id="GO:0005789">
    <property type="term" value="C:endoplasmic reticulum membrane"/>
    <property type="evidence" value="ECO:0007669"/>
    <property type="project" value="UniProtKB-SubCell"/>
</dbReference>
<keyword evidence="7 16" id="KW-0663">Pyridoxal phosphate</keyword>
<protein>
    <recommendedName>
        <fullName evidence="14">sphinganine-1-phosphate aldolase</fullName>
        <ecNumber evidence="14">4.1.2.27</ecNumber>
    </recommendedName>
    <alternativeName>
        <fullName evidence="15">Sphingosine-1-phosphate aldolase</fullName>
    </alternativeName>
</protein>
<dbReference type="GO" id="GO:0030149">
    <property type="term" value="P:sphingolipid catabolic process"/>
    <property type="evidence" value="ECO:0007669"/>
    <property type="project" value="TreeGrafter"/>
</dbReference>
<evidence type="ECO:0000256" key="12">
    <source>
        <dbReference type="ARBA" id="ARBA00023239"/>
    </source>
</evidence>
<comment type="cofactor">
    <cofactor evidence="1 16 17">
        <name>pyridoxal 5'-phosphate</name>
        <dbReference type="ChEBI" id="CHEBI:597326"/>
    </cofactor>
</comment>
<dbReference type="Gene3D" id="3.40.640.10">
    <property type="entry name" value="Type I PLP-dependent aspartate aminotransferase-like (Major domain)"/>
    <property type="match status" value="1"/>
</dbReference>
<evidence type="ECO:0000313" key="18">
    <source>
        <dbReference type="EMBL" id="CAD7656647.1"/>
    </source>
</evidence>
<dbReference type="Pfam" id="PF00282">
    <property type="entry name" value="Pyridoxal_deC"/>
    <property type="match status" value="1"/>
</dbReference>
<accession>A0A7R9MCK1</accession>
<keyword evidence="19" id="KW-1185">Reference proteome</keyword>
<keyword evidence="12 17" id="KW-0456">Lyase</keyword>
<name>A0A7R9MCK1_9ACAR</name>
<dbReference type="EMBL" id="OC926323">
    <property type="protein sequence ID" value="CAD7656647.1"/>
    <property type="molecule type" value="Genomic_DNA"/>
</dbReference>
<dbReference type="GO" id="GO:0008117">
    <property type="term" value="F:sphinganine-1-phosphate aldolase activity"/>
    <property type="evidence" value="ECO:0007669"/>
    <property type="project" value="UniProtKB-EC"/>
</dbReference>
<keyword evidence="9" id="KW-1133">Transmembrane helix</keyword>
<gene>
    <name evidence="18" type="ORF">ONB1V03_LOCUS13283</name>
</gene>
<dbReference type="AlphaFoldDB" id="A0A7R9MCK1"/>
<dbReference type="SUPFAM" id="SSF53383">
    <property type="entry name" value="PLP-dependent transferases"/>
    <property type="match status" value="1"/>
</dbReference>
<dbReference type="InterPro" id="IPR015422">
    <property type="entry name" value="PyrdxlP-dep_Trfase_small"/>
</dbReference>
<evidence type="ECO:0000256" key="4">
    <source>
        <dbReference type="ARBA" id="ARBA00004991"/>
    </source>
</evidence>
<evidence type="ECO:0000256" key="9">
    <source>
        <dbReference type="ARBA" id="ARBA00022989"/>
    </source>
</evidence>
<comment type="pathway">
    <text evidence="4">Sphingolipid metabolism.</text>
</comment>
<evidence type="ECO:0000256" key="13">
    <source>
        <dbReference type="ARBA" id="ARBA00038302"/>
    </source>
</evidence>
<dbReference type="InterPro" id="IPR015421">
    <property type="entry name" value="PyrdxlP-dep_Trfase_major"/>
</dbReference>
<dbReference type="GO" id="GO:0019752">
    <property type="term" value="P:carboxylic acid metabolic process"/>
    <property type="evidence" value="ECO:0007669"/>
    <property type="project" value="InterPro"/>
</dbReference>
<evidence type="ECO:0000256" key="17">
    <source>
        <dbReference type="RuleBase" id="RU000382"/>
    </source>
</evidence>
<dbReference type="Gene3D" id="3.90.1150.10">
    <property type="entry name" value="Aspartate Aminotransferase, domain 1"/>
    <property type="match status" value="1"/>
</dbReference>
<organism evidence="18">
    <name type="scientific">Oppiella nova</name>
    <dbReference type="NCBI Taxonomy" id="334625"/>
    <lineage>
        <taxon>Eukaryota</taxon>
        <taxon>Metazoa</taxon>
        <taxon>Ecdysozoa</taxon>
        <taxon>Arthropoda</taxon>
        <taxon>Chelicerata</taxon>
        <taxon>Arachnida</taxon>
        <taxon>Acari</taxon>
        <taxon>Acariformes</taxon>
        <taxon>Sarcoptiformes</taxon>
        <taxon>Oribatida</taxon>
        <taxon>Brachypylina</taxon>
        <taxon>Oppioidea</taxon>
        <taxon>Oppiidae</taxon>
        <taxon>Oppiella</taxon>
    </lineage>
</organism>
<feature type="non-terminal residue" evidence="18">
    <location>
        <position position="1"/>
    </location>
</feature>
<dbReference type="FunFam" id="3.90.1150.10:FF:000247">
    <property type="entry name" value="Sphingosine phosphate lyase, putative"/>
    <property type="match status" value="1"/>
</dbReference>
<evidence type="ECO:0000256" key="5">
    <source>
        <dbReference type="ARBA" id="ARBA00022692"/>
    </source>
</evidence>
<dbReference type="InterPro" id="IPR015424">
    <property type="entry name" value="PyrdxlP-dep_Trfase"/>
</dbReference>
<dbReference type="EMBL" id="CAJPVJ010011498">
    <property type="protein sequence ID" value="CAG2173834.1"/>
    <property type="molecule type" value="Genomic_DNA"/>
</dbReference>
<keyword evidence="11" id="KW-0472">Membrane</keyword>
<comment type="subcellular location">
    <subcellularLocation>
        <location evidence="2">Endoplasmic reticulum membrane</location>
        <topology evidence="2">Single-pass membrane protein</topology>
    </subcellularLocation>
</comment>
<dbReference type="Gene3D" id="6.10.140.2150">
    <property type="match status" value="2"/>
</dbReference>
<dbReference type="InterPro" id="IPR050477">
    <property type="entry name" value="GrpII_AminoAcid_Decarb"/>
</dbReference>
<dbReference type="EC" id="4.1.2.27" evidence="14"/>
<comment type="similarity">
    <text evidence="13">Belongs to the group II decarboxylase family. Sphingosine-1-phosphate lyase subfamily.</text>
</comment>
<proteinExistence type="inferred from homology"/>
<dbReference type="GO" id="GO:0030170">
    <property type="term" value="F:pyridoxal phosphate binding"/>
    <property type="evidence" value="ECO:0007669"/>
    <property type="project" value="InterPro"/>
</dbReference>
<evidence type="ECO:0000256" key="11">
    <source>
        <dbReference type="ARBA" id="ARBA00023136"/>
    </source>
</evidence>
<comment type="pathway">
    <text evidence="3">Lipid metabolism; sphingolipid metabolism.</text>
</comment>
<evidence type="ECO:0000256" key="3">
    <source>
        <dbReference type="ARBA" id="ARBA00004760"/>
    </source>
</evidence>
<keyword evidence="5" id="KW-0812">Transmembrane</keyword>
<dbReference type="Proteomes" id="UP000728032">
    <property type="component" value="Unassembled WGS sequence"/>
</dbReference>
<keyword evidence="8" id="KW-0746">Sphingolipid metabolism</keyword>
<evidence type="ECO:0000313" key="19">
    <source>
        <dbReference type="Proteomes" id="UP000728032"/>
    </source>
</evidence>
<dbReference type="PANTHER" id="PTHR42735">
    <property type="match status" value="1"/>
</dbReference>